<proteinExistence type="predicted"/>
<gene>
    <name evidence="1" type="ORF">DSCW_40550</name>
</gene>
<organism evidence="1 2">
    <name type="scientific">Desulfosarcina widdelii</name>
    <dbReference type="NCBI Taxonomy" id="947919"/>
    <lineage>
        <taxon>Bacteria</taxon>
        <taxon>Pseudomonadati</taxon>
        <taxon>Thermodesulfobacteriota</taxon>
        <taxon>Desulfobacteria</taxon>
        <taxon>Desulfobacterales</taxon>
        <taxon>Desulfosarcinaceae</taxon>
        <taxon>Desulfosarcina</taxon>
    </lineage>
</organism>
<dbReference type="AlphaFoldDB" id="A0A5K7Z6K1"/>
<reference evidence="1 2" key="1">
    <citation type="submission" date="2019-11" db="EMBL/GenBank/DDBJ databases">
        <title>Comparative genomics of hydrocarbon-degrading Desulfosarcina strains.</title>
        <authorList>
            <person name="Watanabe M."/>
            <person name="Kojima H."/>
            <person name="Fukui M."/>
        </authorList>
    </citation>
    <scope>NUCLEOTIDE SEQUENCE [LARGE SCALE GENOMIC DNA]</scope>
    <source>
        <strain evidence="1 2">PP31</strain>
    </source>
</reference>
<dbReference type="Proteomes" id="UP000427769">
    <property type="component" value="Chromosome"/>
</dbReference>
<keyword evidence="2" id="KW-1185">Reference proteome</keyword>
<evidence type="ECO:0000313" key="2">
    <source>
        <dbReference type="Proteomes" id="UP000427769"/>
    </source>
</evidence>
<sequence>MLAEATPQDIVDFYKNAMSVKVWEPGMAMVQGNKGALIFKKAKRQLVFKGKGQGDPSMINVTIINQRKG</sequence>
<protein>
    <submittedName>
        <fullName evidence="1">Uncharacterized protein</fullName>
    </submittedName>
</protein>
<accession>A0A5K7Z6K1</accession>
<name>A0A5K7Z6K1_9BACT</name>
<dbReference type="EMBL" id="AP021875">
    <property type="protein sequence ID" value="BBO76638.1"/>
    <property type="molecule type" value="Genomic_DNA"/>
</dbReference>
<dbReference type="KEGG" id="dwd:DSCW_40550"/>
<evidence type="ECO:0000313" key="1">
    <source>
        <dbReference type="EMBL" id="BBO76638.1"/>
    </source>
</evidence>